<evidence type="ECO:0000313" key="2">
    <source>
        <dbReference type="Proteomes" id="UP000827872"/>
    </source>
</evidence>
<keyword evidence="2" id="KW-1185">Reference proteome</keyword>
<dbReference type="EMBL" id="CM037623">
    <property type="protein sequence ID" value="KAH7987894.1"/>
    <property type="molecule type" value="Genomic_DNA"/>
</dbReference>
<dbReference type="Proteomes" id="UP000827872">
    <property type="component" value="Linkage Group LG10"/>
</dbReference>
<organism evidence="1 2">
    <name type="scientific">Sphaerodactylus townsendi</name>
    <dbReference type="NCBI Taxonomy" id="933632"/>
    <lineage>
        <taxon>Eukaryota</taxon>
        <taxon>Metazoa</taxon>
        <taxon>Chordata</taxon>
        <taxon>Craniata</taxon>
        <taxon>Vertebrata</taxon>
        <taxon>Euteleostomi</taxon>
        <taxon>Lepidosauria</taxon>
        <taxon>Squamata</taxon>
        <taxon>Bifurcata</taxon>
        <taxon>Gekkota</taxon>
        <taxon>Sphaerodactylidae</taxon>
        <taxon>Sphaerodactylus</taxon>
    </lineage>
</organism>
<reference evidence="1" key="1">
    <citation type="submission" date="2021-08" db="EMBL/GenBank/DDBJ databases">
        <title>The first chromosome-level gecko genome reveals the dynamic sex chromosomes of Neotropical dwarf geckos (Sphaerodactylidae: Sphaerodactylus).</title>
        <authorList>
            <person name="Pinto B.J."/>
            <person name="Keating S.E."/>
            <person name="Gamble T."/>
        </authorList>
    </citation>
    <scope>NUCLEOTIDE SEQUENCE</scope>
    <source>
        <strain evidence="1">TG3544</strain>
    </source>
</reference>
<name>A0ACB8E658_9SAUR</name>
<gene>
    <name evidence="1" type="ORF">K3G42_001322</name>
</gene>
<comment type="caution">
    <text evidence="1">The sequence shown here is derived from an EMBL/GenBank/DDBJ whole genome shotgun (WGS) entry which is preliminary data.</text>
</comment>
<protein>
    <submittedName>
        <fullName evidence="1">Uncharacterized protein</fullName>
    </submittedName>
</protein>
<accession>A0ACB8E658</accession>
<proteinExistence type="predicted"/>
<evidence type="ECO:0000313" key="1">
    <source>
        <dbReference type="EMBL" id="KAH7987894.1"/>
    </source>
</evidence>
<sequence length="186" mass="21376">MADREGPLRFESTMADYVTGDLTVASDSPTRRAIIRMPRHQADLTATRRPHWSFRVTFSRDPDELTFFLIQAGSYMEVHGAGSWMDREQVFELGTQLRGEDANWLVCLVETNAAELYDLQQFLLALRLRFEDPLTEDKAQAPLQQLRQGTHSVNRAMDEVSKLDFTGEKELDTLKTKLDMTEFDTK</sequence>